<evidence type="ECO:0000313" key="3">
    <source>
        <dbReference type="RefSeq" id="XP_010456606.1"/>
    </source>
</evidence>
<keyword evidence="1" id="KW-0732">Signal</keyword>
<reference evidence="3" key="2">
    <citation type="submission" date="2025-08" db="UniProtKB">
        <authorList>
            <consortium name="RefSeq"/>
        </authorList>
    </citation>
    <scope>IDENTIFICATION</scope>
    <source>
        <tissue evidence="3">Leaf</tissue>
    </source>
</reference>
<reference evidence="2" key="1">
    <citation type="journal article" date="2014" name="Nat. Commun.">
        <title>The emerging biofuel crop Camelina sativa retains a highly undifferentiated hexaploid genome structure.</title>
        <authorList>
            <person name="Kagale S."/>
            <person name="Koh C."/>
            <person name="Nixon J."/>
            <person name="Bollina V."/>
            <person name="Clarke W.E."/>
            <person name="Tuteja R."/>
            <person name="Spillane C."/>
            <person name="Robinson S.J."/>
            <person name="Links M.G."/>
            <person name="Clarke C."/>
            <person name="Higgins E.E."/>
            <person name="Huebert T."/>
            <person name="Sharpe A.G."/>
            <person name="Parkin I.A."/>
        </authorList>
    </citation>
    <scope>NUCLEOTIDE SEQUENCE [LARGE SCALE GENOMIC DNA]</scope>
    <source>
        <strain evidence="2">cv. DH55</strain>
    </source>
</reference>
<dbReference type="RefSeq" id="XP_010456606.1">
    <property type="nucleotide sequence ID" value="XM_010458304.1"/>
</dbReference>
<proteinExistence type="predicted"/>
<accession>A0ABM0VIB0</accession>
<gene>
    <name evidence="3" type="primary">LOC104738067</name>
</gene>
<feature type="signal peptide" evidence="1">
    <location>
        <begin position="1"/>
        <end position="21"/>
    </location>
</feature>
<feature type="chain" id="PRO_5045312675" evidence="1">
    <location>
        <begin position="22"/>
        <end position="260"/>
    </location>
</feature>
<organism evidence="2 3">
    <name type="scientific">Camelina sativa</name>
    <name type="common">False flax</name>
    <name type="synonym">Myagrum sativum</name>
    <dbReference type="NCBI Taxonomy" id="90675"/>
    <lineage>
        <taxon>Eukaryota</taxon>
        <taxon>Viridiplantae</taxon>
        <taxon>Streptophyta</taxon>
        <taxon>Embryophyta</taxon>
        <taxon>Tracheophyta</taxon>
        <taxon>Spermatophyta</taxon>
        <taxon>Magnoliopsida</taxon>
        <taxon>eudicotyledons</taxon>
        <taxon>Gunneridae</taxon>
        <taxon>Pentapetalae</taxon>
        <taxon>rosids</taxon>
        <taxon>malvids</taxon>
        <taxon>Brassicales</taxon>
        <taxon>Brassicaceae</taxon>
        <taxon>Camelineae</taxon>
        <taxon>Camelina</taxon>
    </lineage>
</organism>
<sequence>LWSSGAKTLLVTALCISTALSLSLVASGVFPAFTEDTARAVNVVHVVDTSGQDQVAFISLFSNTPGNLNMEAEQIKEGFKCGRENKIDFVSFEAKYSCVTKKDAEVGWDKHNIPVLRVINDKERDEGRVTAISMDTGGSSRWTLRIDMEEIEDFTMQVSEDEELMIARGEKSSNEQGWHQIQFAGGKKAPTSFVLKLYKKEEVSDEKKKQRPLLKLRTDFNRLTPQVQRVLERLPPFCSMFGKSTSPFTLAFLASLPCTK</sequence>
<keyword evidence="2" id="KW-1185">Reference proteome</keyword>
<evidence type="ECO:0000256" key="1">
    <source>
        <dbReference type="SAM" id="SignalP"/>
    </source>
</evidence>
<name>A0ABM0VIB0_CAMSA</name>
<feature type="non-terminal residue" evidence="3">
    <location>
        <position position="1"/>
    </location>
</feature>
<evidence type="ECO:0000313" key="2">
    <source>
        <dbReference type="Proteomes" id="UP000694864"/>
    </source>
</evidence>
<protein>
    <submittedName>
        <fullName evidence="3">Uncharacterized protein LOC104738067</fullName>
    </submittedName>
</protein>
<dbReference type="Proteomes" id="UP000694864">
    <property type="component" value="Chromosome 13"/>
</dbReference>
<dbReference type="GeneID" id="104738067"/>